<reference evidence="27" key="1">
    <citation type="submission" date="2019-04" db="EMBL/GenBank/DDBJ databases">
        <title>Genome assembly of Zosterops borbonicus 15179.</title>
        <authorList>
            <person name="Leroy T."/>
            <person name="Anselmetti Y."/>
            <person name="Tilak M.-K."/>
            <person name="Nabholz B."/>
        </authorList>
    </citation>
    <scope>NUCLEOTIDE SEQUENCE</scope>
    <source>
        <strain evidence="27">HGM_15179</strain>
        <tissue evidence="27">Muscle</tissue>
    </source>
</reference>
<evidence type="ECO:0000313" key="28">
    <source>
        <dbReference type="Proteomes" id="UP000796761"/>
    </source>
</evidence>
<dbReference type="Gene3D" id="2.130.10.10">
    <property type="entry name" value="YVTN repeat-like/Quinoprotein amine dehydrogenase"/>
    <property type="match status" value="1"/>
</dbReference>
<evidence type="ECO:0000256" key="22">
    <source>
        <dbReference type="ARBA" id="ARBA00061981"/>
    </source>
</evidence>
<evidence type="ECO:0000259" key="25">
    <source>
        <dbReference type="PROSITE" id="PS50893"/>
    </source>
</evidence>
<comment type="subunit">
    <text evidence="22">Forms part of the Nup160 subcomplex in the nuclear pore which is composed of NUP160, NUP133, NUP107 and Nup96. This complex plays a role in RNA export and in tethering Nup98 and NUP153 to the nucleus.</text>
</comment>
<organism evidence="27 28">
    <name type="scientific">Zosterops borbonicus</name>
    <dbReference type="NCBI Taxonomy" id="364589"/>
    <lineage>
        <taxon>Eukaryota</taxon>
        <taxon>Metazoa</taxon>
        <taxon>Chordata</taxon>
        <taxon>Craniata</taxon>
        <taxon>Vertebrata</taxon>
        <taxon>Euteleostomi</taxon>
        <taxon>Archelosauria</taxon>
        <taxon>Archosauria</taxon>
        <taxon>Dinosauria</taxon>
        <taxon>Saurischia</taxon>
        <taxon>Theropoda</taxon>
        <taxon>Coelurosauria</taxon>
        <taxon>Aves</taxon>
        <taxon>Neognathae</taxon>
        <taxon>Neoaves</taxon>
        <taxon>Telluraves</taxon>
        <taxon>Australaves</taxon>
        <taxon>Passeriformes</taxon>
        <taxon>Sylvioidea</taxon>
        <taxon>Zosteropidae</taxon>
        <taxon>Zosterops</taxon>
    </lineage>
</organism>
<dbReference type="FunFam" id="1.20.1560.10:FF:000048">
    <property type="entry name" value="ATP-binding cassette sub-family B member 10, mitochondrial"/>
    <property type="match status" value="1"/>
</dbReference>
<keyword evidence="20" id="KW-0137">Centromere</keyword>
<dbReference type="PROSITE" id="PS50893">
    <property type="entry name" value="ABC_TRANSPORTER_2"/>
    <property type="match status" value="1"/>
</dbReference>
<dbReference type="InterPro" id="IPR003439">
    <property type="entry name" value="ABC_transporter-like_ATP-bd"/>
</dbReference>
<dbReference type="GO" id="GO:0006606">
    <property type="term" value="P:protein import into nucleus"/>
    <property type="evidence" value="ECO:0007669"/>
    <property type="project" value="TreeGrafter"/>
</dbReference>
<dbReference type="SUPFAM" id="SSF52540">
    <property type="entry name" value="P-loop containing nucleoside triphosphate hydrolases"/>
    <property type="match status" value="1"/>
</dbReference>
<evidence type="ECO:0000256" key="24">
    <source>
        <dbReference type="SAM" id="Phobius"/>
    </source>
</evidence>
<dbReference type="Pfam" id="PF00664">
    <property type="entry name" value="ABC_membrane"/>
    <property type="match status" value="1"/>
</dbReference>
<dbReference type="SUPFAM" id="SSF90123">
    <property type="entry name" value="ABC transporter transmembrane region"/>
    <property type="match status" value="1"/>
</dbReference>
<dbReference type="InterPro" id="IPR036640">
    <property type="entry name" value="ABC1_TM_sf"/>
</dbReference>
<evidence type="ECO:0000256" key="20">
    <source>
        <dbReference type="ARBA" id="ARBA00023328"/>
    </source>
</evidence>
<feature type="transmembrane region" description="Helical" evidence="24">
    <location>
        <begin position="171"/>
        <end position="192"/>
    </location>
</feature>
<dbReference type="PANTHER" id="PTHR13405:SF11">
    <property type="entry name" value="NUCLEAR PORE COMPLEX PROTEIN NUP133"/>
    <property type="match status" value="1"/>
</dbReference>
<dbReference type="Pfam" id="PF00005">
    <property type="entry name" value="ABC_tran"/>
    <property type="match status" value="1"/>
</dbReference>
<evidence type="ECO:0000256" key="6">
    <source>
        <dbReference type="ARBA" id="ARBA00022692"/>
    </source>
</evidence>
<dbReference type="Pfam" id="PF03177">
    <property type="entry name" value="Nucleoporin_C"/>
    <property type="match status" value="1"/>
</dbReference>
<dbReference type="InterPro" id="IPR027417">
    <property type="entry name" value="P-loop_NTPase"/>
</dbReference>
<gene>
    <name evidence="27" type="ORF">HGM15179_003146</name>
</gene>
<keyword evidence="15" id="KW-0811">Translocation</keyword>
<comment type="caution">
    <text evidence="27">The sequence shown here is derived from an EMBL/GenBank/DDBJ whole genome shotgun (WGS) entry which is preliminary data.</text>
</comment>
<proteinExistence type="inferred from homology"/>
<dbReference type="OrthoDB" id="103454at2759"/>
<comment type="similarity">
    <text evidence="3">Belongs to the nucleoporin Nup133 family.</text>
</comment>
<protein>
    <recommendedName>
        <fullName evidence="23">Nuclear pore complex protein Nup133</fullName>
    </recommendedName>
</protein>
<name>A0A8K1LRU0_9PASS</name>
<feature type="transmembrane region" description="Helical" evidence="24">
    <location>
        <begin position="30"/>
        <end position="48"/>
    </location>
</feature>
<evidence type="ECO:0000256" key="2">
    <source>
        <dbReference type="ARBA" id="ARBA00004629"/>
    </source>
</evidence>
<dbReference type="Pfam" id="PF08801">
    <property type="entry name" value="Nucleoporin_N"/>
    <property type="match status" value="1"/>
</dbReference>
<sequence length="1610" mass="178822">MKKLSKTSFTHLGVLGKWCQLMRCRYRGEAAVGFLAVSSVITMSAPFFMGKVIDIIYTNPSEDFTDSLTSLCALLSGIFLCGGAANATRVYLMQTAGQRIVKRLRATMFSSIVKQETAFFDKTRTGELINRLSSDTALLGRSVTENLSDGLRAGAQASVGVGMMFFVSPSLAAFVLSVVPPLAVLAVIYGRYLRKLTKMTQDSLAEATQLAEERIGNIRTVRAFGQEMAEMEKYTNKVDYVLQLAKKEALARAGFFGATGLSGNLIVLSVLYKGGLLMGSAYMTVGELSSFLMYAFWVGISIGGLSSFYSELMKGLGAGGRLWELIERKPQLPFNEGITLGQDVFRGALEFKDVEFAYPTRPETSIFKDFSLSIPAGSVMALVGPSGTGKSTIVSLLLRLYDPISGTITVDGFDIRQLNPLWFRTKIGTVSQEPILFSCSIAENIAYGAEDPSTVTAEEIQKVAEIANADSFIRDFPQGYDTVVGEKGILLSGGQKQRIAIARALLKNPKILLLDEATRATPTRVIQLPTATETINYDVKAFGSSLPVKVMEALKKADADDQLSVQVDESGWAWLVHKERLIIWKIGQSAVAKLSLCKELQLPPSDFPWSSNLAAISCLSSSGEASSLQSLAIMVATSEGSVRYWPNLAHEGSYTDTFTDFGGSLCSFLTAVKGGSFILSSSRGQLIRLIPDGSGKIHQHALPQGQGMFSGIGRKVSSLLGILSPGSDAVISNVLWDRERSSFYMLTSSNLNKWEIDDSSERYILSWDINRILKEHVTDAIWGSESNYEDIKGGVNIQYMDLQHNRDGLVILAAAWHPGDRPCLVYYTLITVEDKGYQMSDDVVVEVTQYNPTFQSEDEVLCCLVVPDYFSHAAYLYKEDEVFACSTGTGRISLPQEKIIFGIQGDSILGAGSCNSLPIFFAKKSGLLTILSRENISVLPEDLEDALSSSIAGPRSESPAFDATGRLEIIAQEDKTKLLKAAFLQYCRKDIVNAQSLVIELFPSNTDLDSDVELDRAVTQISVDLMDDYPASDPRWAESVPEEAAGFSNTSLILLHQLEDKTKAHSFFIEFLHQVGVFERLGSFPVRGMPMATRLLLCEHAEKLAAAIVLKNHHSRLPELVNAAILMTLNKRECDVPASLTPADVFFREVSQIDSIFESLLEEEEQILKDMPIESIEWAQIVVNVNNIIKDMLQAACQYRQSRASLYKTGELPEREPEYIPWTASSGLRAAITRQHGIILKVVYPQVDSNLRSVVTEQLVALLDCFLDGYVAQLKSVDRLADQERYSSVEMEYVQKRSELLSPLLSLGQYQLAAALAEKYCDFDILVQMCEQTDNQARLQRYMTQFADQNFSDFLFRWYLEKGKRGKLLSQPIAQHGQLASFLQAHEHLSWLHDINSQDFQKAHRTLQTLANMETRYFAKKKTLLGLSKLAALASDFSEDILQEKIEEISEQERFLLHQETLPEQLLAEKQLNLNDMPVLSASQLIDMFICDENRRANEYDFKKALDLLEYIDEEEEVDVNDLKLKILCKALQRDGWSCSDGSDDPIEASKDSIFVKILQKLLKEGVQLSEYLPEVKDLLQANELGSLKHNSYFEFVLKANYELYVQGQA</sequence>
<evidence type="ECO:0000313" key="27">
    <source>
        <dbReference type="EMBL" id="TRZ23974.1"/>
    </source>
</evidence>
<keyword evidence="4" id="KW-0813">Transport</keyword>
<dbReference type="Gene3D" id="3.40.50.300">
    <property type="entry name" value="P-loop containing nucleotide triphosphate hydrolases"/>
    <property type="match status" value="1"/>
</dbReference>
<dbReference type="GO" id="GO:0017056">
    <property type="term" value="F:structural constituent of nuclear pore"/>
    <property type="evidence" value="ECO:0007669"/>
    <property type="project" value="InterPro"/>
</dbReference>
<keyword evidence="13" id="KW-0809">Transit peptide</keyword>
<feature type="domain" description="ABC transmembrane type-1" evidence="26">
    <location>
        <begin position="30"/>
        <end position="314"/>
    </location>
</feature>
<dbReference type="SMART" id="SM00382">
    <property type="entry name" value="AAA"/>
    <property type="match status" value="1"/>
</dbReference>
<comment type="function">
    <text evidence="21">Involved in poly(A)+ RNA transport. Involved in nephrogenesis.</text>
</comment>
<feature type="transmembrane region" description="Helical" evidence="24">
    <location>
        <begin position="249"/>
        <end position="271"/>
    </location>
</feature>
<dbReference type="FunFam" id="2.130.10.10:FF:000238">
    <property type="entry name" value="Nuclear pore complex protein Nup133"/>
    <property type="match status" value="1"/>
</dbReference>
<dbReference type="InterPro" id="IPR037624">
    <property type="entry name" value="Nup133-like"/>
</dbReference>
<evidence type="ECO:0000256" key="5">
    <source>
        <dbReference type="ARBA" id="ARBA00022454"/>
    </source>
</evidence>
<dbReference type="EMBL" id="SWJQ01000056">
    <property type="protein sequence ID" value="TRZ23974.1"/>
    <property type="molecule type" value="Genomic_DNA"/>
</dbReference>
<evidence type="ECO:0000256" key="16">
    <source>
        <dbReference type="ARBA" id="ARBA00023128"/>
    </source>
</evidence>
<dbReference type="PROSITE" id="PS00211">
    <property type="entry name" value="ABC_TRANSPORTER_1"/>
    <property type="match status" value="1"/>
</dbReference>
<dbReference type="GO" id="GO:0140359">
    <property type="term" value="F:ABC-type transporter activity"/>
    <property type="evidence" value="ECO:0007669"/>
    <property type="project" value="InterPro"/>
</dbReference>
<dbReference type="Proteomes" id="UP000796761">
    <property type="component" value="Unassembled WGS sequence"/>
</dbReference>
<evidence type="ECO:0000256" key="13">
    <source>
        <dbReference type="ARBA" id="ARBA00022946"/>
    </source>
</evidence>
<dbReference type="InterPro" id="IPR015943">
    <property type="entry name" value="WD40/YVTN_repeat-like_dom_sf"/>
</dbReference>
<keyword evidence="14 24" id="KW-1133">Transmembrane helix</keyword>
<keyword evidence="12" id="KW-0653">Protein transport</keyword>
<keyword evidence="10" id="KW-0995">Kinetochore</keyword>
<dbReference type="Gene3D" id="1.25.40.700">
    <property type="match status" value="1"/>
</dbReference>
<dbReference type="GO" id="GO:0000776">
    <property type="term" value="C:kinetochore"/>
    <property type="evidence" value="ECO:0007669"/>
    <property type="project" value="UniProtKB-KW"/>
</dbReference>
<evidence type="ECO:0000259" key="26">
    <source>
        <dbReference type="PROSITE" id="PS50929"/>
    </source>
</evidence>
<evidence type="ECO:0000256" key="17">
    <source>
        <dbReference type="ARBA" id="ARBA00023132"/>
    </source>
</evidence>
<evidence type="ECO:0000256" key="19">
    <source>
        <dbReference type="ARBA" id="ARBA00023242"/>
    </source>
</evidence>
<evidence type="ECO:0000256" key="12">
    <source>
        <dbReference type="ARBA" id="ARBA00022927"/>
    </source>
</evidence>
<dbReference type="Gene3D" id="1.20.58.1380">
    <property type="match status" value="1"/>
</dbReference>
<evidence type="ECO:0000256" key="23">
    <source>
        <dbReference type="ARBA" id="ARBA00068592"/>
    </source>
</evidence>
<evidence type="ECO:0000256" key="18">
    <source>
        <dbReference type="ARBA" id="ARBA00023136"/>
    </source>
</evidence>
<comment type="subcellular location">
    <subcellularLocation>
        <location evidence="2">Chromosome</location>
        <location evidence="2">Centromere</location>
        <location evidence="2">Kinetochore</location>
    </subcellularLocation>
    <subcellularLocation>
        <location evidence="1">Nucleus</location>
        <location evidence="1">Nuclear pore complex</location>
    </subcellularLocation>
</comment>
<dbReference type="InterPro" id="IPR014908">
    <property type="entry name" value="Nucleoporin_Nup133/Nup155_N"/>
</dbReference>
<keyword evidence="8" id="KW-0999">Mitochondrion inner membrane</keyword>
<dbReference type="InterPro" id="IPR017871">
    <property type="entry name" value="ABC_transporter-like_CS"/>
</dbReference>
<dbReference type="GO" id="GO:0048513">
    <property type="term" value="P:animal organ development"/>
    <property type="evidence" value="ECO:0007669"/>
    <property type="project" value="UniProtKB-ARBA"/>
</dbReference>
<keyword evidence="19" id="KW-0539">Nucleus</keyword>
<evidence type="ECO:0000256" key="14">
    <source>
        <dbReference type="ARBA" id="ARBA00022989"/>
    </source>
</evidence>
<keyword evidence="11" id="KW-0067">ATP-binding</keyword>
<evidence type="ECO:0000256" key="3">
    <source>
        <dbReference type="ARBA" id="ARBA00005569"/>
    </source>
</evidence>
<dbReference type="GO" id="GO:0000972">
    <property type="term" value="P:transcription-dependent tethering of RNA polymerase II gene DNA at nuclear periphery"/>
    <property type="evidence" value="ECO:0007669"/>
    <property type="project" value="TreeGrafter"/>
</dbReference>
<dbReference type="FunFam" id="1.20.58.1380:FF:000001">
    <property type="entry name" value="Nuclear pore complex protein Nup133"/>
    <property type="match status" value="1"/>
</dbReference>
<dbReference type="InterPro" id="IPR003593">
    <property type="entry name" value="AAA+_ATPase"/>
</dbReference>
<evidence type="ECO:0000256" key="4">
    <source>
        <dbReference type="ARBA" id="ARBA00022448"/>
    </source>
</evidence>
<accession>A0A8K1LRU0</accession>
<evidence type="ECO:0000256" key="15">
    <source>
        <dbReference type="ARBA" id="ARBA00023010"/>
    </source>
</evidence>
<dbReference type="FunFam" id="1.25.40.700:FF:000001">
    <property type="entry name" value="Nuclear pore complex protein"/>
    <property type="match status" value="1"/>
</dbReference>
<keyword evidence="18 24" id="KW-0472">Membrane</keyword>
<dbReference type="GO" id="GO:0048731">
    <property type="term" value="P:system development"/>
    <property type="evidence" value="ECO:0007669"/>
    <property type="project" value="UniProtKB-ARBA"/>
</dbReference>
<keyword evidence="28" id="KW-1185">Reference proteome</keyword>
<dbReference type="InterPro" id="IPR007187">
    <property type="entry name" value="Nucleoporin_Nup133/Nup155_C"/>
</dbReference>
<keyword evidence="9" id="KW-0509">mRNA transport</keyword>
<dbReference type="InterPro" id="IPR011527">
    <property type="entry name" value="ABC1_TM_dom"/>
</dbReference>
<feature type="transmembrane region" description="Helical" evidence="24">
    <location>
        <begin position="291"/>
        <end position="309"/>
    </location>
</feature>
<dbReference type="GO" id="GO:0031080">
    <property type="term" value="C:nuclear pore outer ring"/>
    <property type="evidence" value="ECO:0007669"/>
    <property type="project" value="TreeGrafter"/>
</dbReference>
<dbReference type="Gene3D" id="1.20.1560.10">
    <property type="entry name" value="ABC transporter type 1, transmembrane domain"/>
    <property type="match status" value="1"/>
</dbReference>
<dbReference type="CDD" id="cd18573">
    <property type="entry name" value="ABC_6TM_ABCB10_like"/>
    <property type="match status" value="1"/>
</dbReference>
<feature type="transmembrane region" description="Helical" evidence="24">
    <location>
        <begin position="68"/>
        <end position="92"/>
    </location>
</feature>
<evidence type="ECO:0000256" key="7">
    <source>
        <dbReference type="ARBA" id="ARBA00022741"/>
    </source>
</evidence>
<evidence type="ECO:0000256" key="21">
    <source>
        <dbReference type="ARBA" id="ARBA00055775"/>
    </source>
</evidence>
<evidence type="ECO:0000256" key="9">
    <source>
        <dbReference type="ARBA" id="ARBA00022816"/>
    </source>
</evidence>
<keyword evidence="7" id="KW-0547">Nucleotide-binding</keyword>
<keyword evidence="16" id="KW-0496">Mitochondrion</keyword>
<dbReference type="GO" id="GO:0016887">
    <property type="term" value="F:ATP hydrolysis activity"/>
    <property type="evidence" value="ECO:0007669"/>
    <property type="project" value="InterPro"/>
</dbReference>
<evidence type="ECO:0000256" key="10">
    <source>
        <dbReference type="ARBA" id="ARBA00022838"/>
    </source>
</evidence>
<keyword evidence="5" id="KW-0158">Chromosome</keyword>
<dbReference type="PANTHER" id="PTHR13405">
    <property type="entry name" value="NUCLEAR PORE COMPLEX PROTEIN NUP133"/>
    <property type="match status" value="1"/>
</dbReference>
<keyword evidence="6 24" id="KW-0812">Transmembrane</keyword>
<evidence type="ECO:0000256" key="1">
    <source>
        <dbReference type="ARBA" id="ARBA00004567"/>
    </source>
</evidence>
<feature type="domain" description="ABC transporter" evidence="25">
    <location>
        <begin position="349"/>
        <end position="612"/>
    </location>
</feature>
<evidence type="ECO:0000256" key="8">
    <source>
        <dbReference type="ARBA" id="ARBA00022792"/>
    </source>
</evidence>
<dbReference type="SUPFAM" id="SSF117289">
    <property type="entry name" value="Nucleoporin domain"/>
    <property type="match status" value="1"/>
</dbReference>
<evidence type="ECO:0000256" key="11">
    <source>
        <dbReference type="ARBA" id="ARBA00022840"/>
    </source>
</evidence>
<dbReference type="GO" id="GO:0005524">
    <property type="term" value="F:ATP binding"/>
    <property type="evidence" value="ECO:0007669"/>
    <property type="project" value="UniProtKB-KW"/>
</dbReference>
<dbReference type="PROSITE" id="PS50929">
    <property type="entry name" value="ABC_TM1F"/>
    <property type="match status" value="1"/>
</dbReference>
<keyword evidence="17" id="KW-0906">Nuclear pore complex</keyword>
<dbReference type="GO" id="GO:0016973">
    <property type="term" value="P:poly(A)+ mRNA export from nucleus"/>
    <property type="evidence" value="ECO:0007669"/>
    <property type="project" value="TreeGrafter"/>
</dbReference>
<dbReference type="GO" id="GO:0016020">
    <property type="term" value="C:membrane"/>
    <property type="evidence" value="ECO:0007669"/>
    <property type="project" value="InterPro"/>
</dbReference>